<evidence type="ECO:0000259" key="2">
    <source>
        <dbReference type="PROSITE" id="PS51465"/>
    </source>
</evidence>
<evidence type="ECO:0000313" key="4">
    <source>
        <dbReference type="Proteomes" id="UP001152799"/>
    </source>
</evidence>
<dbReference type="InterPro" id="IPR053265">
    <property type="entry name" value="Serpin"/>
</dbReference>
<reference evidence="3" key="1">
    <citation type="submission" date="2022-01" db="EMBL/GenBank/DDBJ databases">
        <authorList>
            <person name="King R."/>
        </authorList>
    </citation>
    <scope>NUCLEOTIDE SEQUENCE</scope>
</reference>
<gene>
    <name evidence="3" type="ORF">CEUTPL_LOCUS13059</name>
</gene>
<proteinExistence type="predicted"/>
<evidence type="ECO:0000313" key="3">
    <source>
        <dbReference type="EMBL" id="CAG9772653.1"/>
    </source>
</evidence>
<dbReference type="AlphaFoldDB" id="A0A9N9MXU5"/>
<dbReference type="Pfam" id="PF00050">
    <property type="entry name" value="Kazal_1"/>
    <property type="match status" value="1"/>
</dbReference>
<dbReference type="InterPro" id="IPR002350">
    <property type="entry name" value="Kazal_dom"/>
</dbReference>
<organism evidence="3 4">
    <name type="scientific">Ceutorhynchus assimilis</name>
    <name type="common">cabbage seed weevil</name>
    <dbReference type="NCBI Taxonomy" id="467358"/>
    <lineage>
        <taxon>Eukaryota</taxon>
        <taxon>Metazoa</taxon>
        <taxon>Ecdysozoa</taxon>
        <taxon>Arthropoda</taxon>
        <taxon>Hexapoda</taxon>
        <taxon>Insecta</taxon>
        <taxon>Pterygota</taxon>
        <taxon>Neoptera</taxon>
        <taxon>Endopterygota</taxon>
        <taxon>Coleoptera</taxon>
        <taxon>Polyphaga</taxon>
        <taxon>Cucujiformia</taxon>
        <taxon>Curculionidae</taxon>
        <taxon>Ceutorhynchinae</taxon>
        <taxon>Ceutorhynchus</taxon>
    </lineage>
</organism>
<protein>
    <recommendedName>
        <fullName evidence="2">Kazal-like domain-containing protein</fullName>
    </recommendedName>
</protein>
<feature type="chain" id="PRO_5040514087" description="Kazal-like domain-containing protein" evidence="1">
    <location>
        <begin position="19"/>
        <end position="87"/>
    </location>
</feature>
<dbReference type="InterPro" id="IPR036058">
    <property type="entry name" value="Kazal_dom_sf"/>
</dbReference>
<dbReference type="PANTHER" id="PTHR21131">
    <property type="entry name" value="SERINE-TYPE ENDOPEPTIDASE INHIBITOR"/>
    <property type="match status" value="1"/>
</dbReference>
<dbReference type="CDD" id="cd00104">
    <property type="entry name" value="KAZAL_FS"/>
    <property type="match status" value="1"/>
</dbReference>
<evidence type="ECO:0000256" key="1">
    <source>
        <dbReference type="SAM" id="SignalP"/>
    </source>
</evidence>
<feature type="domain" description="Kazal-like" evidence="2">
    <location>
        <begin position="29"/>
        <end position="83"/>
    </location>
</feature>
<dbReference type="Gene3D" id="3.30.60.30">
    <property type="match status" value="1"/>
</dbReference>
<dbReference type="SMART" id="SM00280">
    <property type="entry name" value="KAZAL"/>
    <property type="match status" value="1"/>
</dbReference>
<dbReference type="PROSITE" id="PS51465">
    <property type="entry name" value="KAZAL_2"/>
    <property type="match status" value="1"/>
</dbReference>
<dbReference type="Proteomes" id="UP001152799">
    <property type="component" value="Chromosome 8"/>
</dbReference>
<dbReference type="EMBL" id="OU892284">
    <property type="protein sequence ID" value="CAG9772653.1"/>
    <property type="molecule type" value="Genomic_DNA"/>
</dbReference>
<sequence>MKHFTILLTFALIVCTKLEDIPAFDDPVISLEQACMCPKIYMPVCASNGKTYGNKCIFDCEHMKLLQANEEGISLVKEYPCDEETEL</sequence>
<name>A0A9N9MXU5_9CUCU</name>
<dbReference type="OrthoDB" id="126772at2759"/>
<accession>A0A9N9MXU5</accession>
<keyword evidence="1" id="KW-0732">Signal</keyword>
<dbReference type="PROSITE" id="PS00282">
    <property type="entry name" value="KAZAL_1"/>
    <property type="match status" value="1"/>
</dbReference>
<keyword evidence="4" id="KW-1185">Reference proteome</keyword>
<dbReference type="SUPFAM" id="SSF100895">
    <property type="entry name" value="Kazal-type serine protease inhibitors"/>
    <property type="match status" value="1"/>
</dbReference>
<feature type="signal peptide" evidence="1">
    <location>
        <begin position="1"/>
        <end position="18"/>
    </location>
</feature>
<dbReference type="PANTHER" id="PTHR21131:SF0">
    <property type="entry name" value="GEO10195P1-RELATED"/>
    <property type="match status" value="1"/>
</dbReference>